<accession>A0A2C5XWM6</accession>
<dbReference type="OrthoDB" id="3594971at2759"/>
<protein>
    <recommendedName>
        <fullName evidence="1">F-box domain-containing protein</fullName>
    </recommendedName>
</protein>
<organism evidence="2 3">
    <name type="scientific">Ophiocordyceps australis</name>
    <dbReference type="NCBI Taxonomy" id="1399860"/>
    <lineage>
        <taxon>Eukaryota</taxon>
        <taxon>Fungi</taxon>
        <taxon>Dikarya</taxon>
        <taxon>Ascomycota</taxon>
        <taxon>Pezizomycotina</taxon>
        <taxon>Sordariomycetes</taxon>
        <taxon>Hypocreomycetidae</taxon>
        <taxon>Hypocreales</taxon>
        <taxon>Ophiocordycipitaceae</taxon>
        <taxon>Ophiocordyceps</taxon>
    </lineage>
</organism>
<dbReference type="Proteomes" id="UP000226192">
    <property type="component" value="Unassembled WGS sequence"/>
</dbReference>
<comment type="caution">
    <text evidence="2">The sequence shown here is derived from an EMBL/GenBank/DDBJ whole genome shotgun (WGS) entry which is preliminary data.</text>
</comment>
<name>A0A2C5XWM6_9HYPO</name>
<reference evidence="2 3" key="1">
    <citation type="submission" date="2017-06" db="EMBL/GenBank/DDBJ databases">
        <title>Ant-infecting Ophiocordyceps genomes reveal a high diversity of potential behavioral manipulation genes and a possible major role for enterotoxins.</title>
        <authorList>
            <person name="De Bekker C."/>
            <person name="Evans H.C."/>
            <person name="Brachmann A."/>
            <person name="Hughes D.P."/>
        </authorList>
    </citation>
    <scope>NUCLEOTIDE SEQUENCE [LARGE SCALE GENOMIC DNA]</scope>
    <source>
        <strain evidence="2 3">Map64</strain>
    </source>
</reference>
<proteinExistence type="predicted"/>
<dbReference type="InterPro" id="IPR001810">
    <property type="entry name" value="F-box_dom"/>
</dbReference>
<dbReference type="Pfam" id="PF00646">
    <property type="entry name" value="F-box"/>
    <property type="match status" value="1"/>
</dbReference>
<evidence type="ECO:0000259" key="1">
    <source>
        <dbReference type="Pfam" id="PF00646"/>
    </source>
</evidence>
<dbReference type="EMBL" id="NJET01000239">
    <property type="protein sequence ID" value="PHH59114.1"/>
    <property type="molecule type" value="Genomic_DNA"/>
</dbReference>
<feature type="domain" description="F-box" evidence="1">
    <location>
        <begin position="7"/>
        <end position="44"/>
    </location>
</feature>
<dbReference type="AlphaFoldDB" id="A0A2C5XWM6"/>
<sequence>MAQYNILDELSPEIINLILEQLRALDIAFVLTLRLVCRRFNDFATPASYRLIHLNERILSPTAEQLYPHALEHISQHTNHVSVRSDLDLPSVGRILRLVKRLLSIRWHYVAQQDRTPRIWLPSAMLNQEQVKSNRTEIFIENLPLGGAQHDLDQSCFSATLTKHLVSLKLCNSEPPLTTRPNTLKLLVVKSRRLKTLHYRDLGIGTSFCFNSDERLPPVAHLVLCSYNWHHSADEVRRHWDFSGIQSLQMVNVPVCNFFKSVELDHLCRLHTLKVGEQSGHLHQTWGGATGFLYQAIKHHIDALQTLELTCKTALFGLDALERHARTLQVLRFQDHVGFQDDSRTCPTLDYKSVRALASALVHVHTLELDMDTTEPTEFLEAVCLFPRLHTLTLHVQTRVRPVDEAVVHPDADDEAVAEMLRLLLRRRKGGVAWRRVTINVGGWRRAMVRRVGYEWKKQNERGVFAERCFVMETDGESGYAVRDEACQKGSLGRPLADEA</sequence>
<evidence type="ECO:0000313" key="3">
    <source>
        <dbReference type="Proteomes" id="UP000226192"/>
    </source>
</evidence>
<evidence type="ECO:0000313" key="2">
    <source>
        <dbReference type="EMBL" id="PHH59114.1"/>
    </source>
</evidence>
<gene>
    <name evidence="2" type="ORF">CDD81_3722</name>
</gene>
<keyword evidence="3" id="KW-1185">Reference proteome</keyword>